<accession>A0A4S2MK15</accession>
<dbReference type="Proteomes" id="UP000298138">
    <property type="component" value="Unassembled WGS sequence"/>
</dbReference>
<organism evidence="1 2">
    <name type="scientific">Ascodesmis nigricans</name>
    <dbReference type="NCBI Taxonomy" id="341454"/>
    <lineage>
        <taxon>Eukaryota</taxon>
        <taxon>Fungi</taxon>
        <taxon>Dikarya</taxon>
        <taxon>Ascomycota</taxon>
        <taxon>Pezizomycotina</taxon>
        <taxon>Pezizomycetes</taxon>
        <taxon>Pezizales</taxon>
        <taxon>Ascodesmidaceae</taxon>
        <taxon>Ascodesmis</taxon>
    </lineage>
</organism>
<evidence type="ECO:0000313" key="2">
    <source>
        <dbReference type="Proteomes" id="UP000298138"/>
    </source>
</evidence>
<dbReference type="AlphaFoldDB" id="A0A4S2MK15"/>
<evidence type="ECO:0000313" key="1">
    <source>
        <dbReference type="EMBL" id="TGZ77272.1"/>
    </source>
</evidence>
<proteinExistence type="predicted"/>
<gene>
    <name evidence="1" type="ORF">EX30DRAFT_344271</name>
</gene>
<dbReference type="EMBL" id="ML220156">
    <property type="protein sequence ID" value="TGZ77272.1"/>
    <property type="molecule type" value="Genomic_DNA"/>
</dbReference>
<keyword evidence="2" id="KW-1185">Reference proteome</keyword>
<dbReference type="InParanoid" id="A0A4S2MK15"/>
<sequence>MTKGAHTHQTSAATRKREQVAQLIEVWISLFLSSTTSPSQSTNCSTYQTFGQVKHTHHLHIPSTAADHQHHHQYFDIG</sequence>
<name>A0A4S2MK15_9PEZI</name>
<protein>
    <submittedName>
        <fullName evidence="1">Uncharacterized protein</fullName>
    </submittedName>
</protein>
<reference evidence="1 2" key="1">
    <citation type="submission" date="2019-04" db="EMBL/GenBank/DDBJ databases">
        <title>Comparative genomics and transcriptomics to analyze fruiting body development in filamentous ascomycetes.</title>
        <authorList>
            <consortium name="DOE Joint Genome Institute"/>
            <person name="Lutkenhaus R."/>
            <person name="Traeger S."/>
            <person name="Breuer J."/>
            <person name="Kuo A."/>
            <person name="Lipzen A."/>
            <person name="Pangilinan J."/>
            <person name="Dilworth D."/>
            <person name="Sandor L."/>
            <person name="Poggeler S."/>
            <person name="Barry K."/>
            <person name="Grigoriev I.V."/>
            <person name="Nowrousian M."/>
        </authorList>
    </citation>
    <scope>NUCLEOTIDE SEQUENCE [LARGE SCALE GENOMIC DNA]</scope>
    <source>
        <strain evidence="1 2">CBS 389.68</strain>
    </source>
</reference>